<accession>A0A8H7NJB7</accession>
<sequence>MAKANGVFGVCLLALILYRAHYDCYFFFFFLHCWIVHYSPTYERKDGNGEQVSVLAFFANSFATADWFSYISTWTEKIEHWRRKSGHTLDVHAPLQAGEWSFQLTCLGIFKLRYMLFPLLHDFYI</sequence>
<proteinExistence type="predicted"/>
<dbReference type="Proteomes" id="UP000616885">
    <property type="component" value="Unassembled WGS sequence"/>
</dbReference>
<evidence type="ECO:0000313" key="1">
    <source>
        <dbReference type="EMBL" id="KAF9756768.1"/>
    </source>
</evidence>
<name>A0A8H7NJB7_BIOOC</name>
<organism evidence="1 2">
    <name type="scientific">Bionectria ochroleuca</name>
    <name type="common">Gliocladium roseum</name>
    <dbReference type="NCBI Taxonomy" id="29856"/>
    <lineage>
        <taxon>Eukaryota</taxon>
        <taxon>Fungi</taxon>
        <taxon>Dikarya</taxon>
        <taxon>Ascomycota</taxon>
        <taxon>Pezizomycotina</taxon>
        <taxon>Sordariomycetes</taxon>
        <taxon>Hypocreomycetidae</taxon>
        <taxon>Hypocreales</taxon>
        <taxon>Bionectriaceae</taxon>
        <taxon>Clonostachys</taxon>
    </lineage>
</organism>
<reference evidence="1" key="1">
    <citation type="submission" date="2020-10" db="EMBL/GenBank/DDBJ databases">
        <title>High-Quality Genome Resource of Clonostachys rosea strain S41 by Oxford Nanopore Long-Read Sequencing.</title>
        <authorList>
            <person name="Wang H."/>
        </authorList>
    </citation>
    <scope>NUCLEOTIDE SEQUENCE</scope>
    <source>
        <strain evidence="1">S41</strain>
    </source>
</reference>
<protein>
    <submittedName>
        <fullName evidence="1">Uncharacterized protein</fullName>
    </submittedName>
</protein>
<comment type="caution">
    <text evidence="1">The sequence shown here is derived from an EMBL/GenBank/DDBJ whole genome shotgun (WGS) entry which is preliminary data.</text>
</comment>
<gene>
    <name evidence="1" type="ORF">IM811_007712</name>
</gene>
<dbReference type="AlphaFoldDB" id="A0A8H7NJB7"/>
<dbReference type="EMBL" id="JADCTT010000002">
    <property type="protein sequence ID" value="KAF9756768.1"/>
    <property type="molecule type" value="Genomic_DNA"/>
</dbReference>
<evidence type="ECO:0000313" key="2">
    <source>
        <dbReference type="Proteomes" id="UP000616885"/>
    </source>
</evidence>